<feature type="region of interest" description="Disordered" evidence="1">
    <location>
        <begin position="104"/>
        <end position="218"/>
    </location>
</feature>
<evidence type="ECO:0008006" key="4">
    <source>
        <dbReference type="Google" id="ProtNLM"/>
    </source>
</evidence>
<feature type="compositionally biased region" description="Polar residues" evidence="1">
    <location>
        <begin position="22"/>
        <end position="31"/>
    </location>
</feature>
<dbReference type="EMBL" id="JAPEVG010000081">
    <property type="protein sequence ID" value="KAJ8487316.1"/>
    <property type="molecule type" value="Genomic_DNA"/>
</dbReference>
<keyword evidence="3" id="KW-1185">Reference proteome</keyword>
<name>A0AAD7TW67_9APHY</name>
<comment type="caution">
    <text evidence="2">The sequence shown here is derived from an EMBL/GenBank/DDBJ whole genome shotgun (WGS) entry which is preliminary data.</text>
</comment>
<gene>
    <name evidence="2" type="ORF">ONZ51_g4271</name>
</gene>
<protein>
    <recommendedName>
        <fullName evidence="4">RRM domain-containing protein</fullName>
    </recommendedName>
</protein>
<organism evidence="2 3">
    <name type="scientific">Trametes cubensis</name>
    <dbReference type="NCBI Taxonomy" id="1111947"/>
    <lineage>
        <taxon>Eukaryota</taxon>
        <taxon>Fungi</taxon>
        <taxon>Dikarya</taxon>
        <taxon>Basidiomycota</taxon>
        <taxon>Agaricomycotina</taxon>
        <taxon>Agaricomycetes</taxon>
        <taxon>Polyporales</taxon>
        <taxon>Polyporaceae</taxon>
        <taxon>Trametes</taxon>
    </lineage>
</organism>
<feature type="compositionally biased region" description="Polar residues" evidence="1">
    <location>
        <begin position="188"/>
        <end position="200"/>
    </location>
</feature>
<feature type="compositionally biased region" description="Low complexity" evidence="1">
    <location>
        <begin position="154"/>
        <end position="168"/>
    </location>
</feature>
<evidence type="ECO:0000256" key="1">
    <source>
        <dbReference type="SAM" id="MobiDB-lite"/>
    </source>
</evidence>
<proteinExistence type="predicted"/>
<feature type="region of interest" description="Disordered" evidence="1">
    <location>
        <begin position="1"/>
        <end position="32"/>
    </location>
</feature>
<accession>A0AAD7TW67</accession>
<evidence type="ECO:0000313" key="2">
    <source>
        <dbReference type="EMBL" id="KAJ8487316.1"/>
    </source>
</evidence>
<feature type="compositionally biased region" description="Basic and acidic residues" evidence="1">
    <location>
        <begin position="106"/>
        <end position="115"/>
    </location>
</feature>
<dbReference type="Proteomes" id="UP001215151">
    <property type="component" value="Unassembled WGS sequence"/>
</dbReference>
<evidence type="ECO:0000313" key="3">
    <source>
        <dbReference type="Proteomes" id="UP001215151"/>
    </source>
</evidence>
<dbReference type="AlphaFoldDB" id="A0AAD7TW67"/>
<reference evidence="2" key="1">
    <citation type="submission" date="2022-11" db="EMBL/GenBank/DDBJ databases">
        <title>Genome Sequence of Cubamyces cubensis.</title>
        <authorList>
            <person name="Buettner E."/>
        </authorList>
    </citation>
    <scope>NUCLEOTIDE SEQUENCE</scope>
    <source>
        <strain evidence="2">MPL-01</strain>
    </source>
</reference>
<sequence>MRRQNLSSSNEDDILTMPAVSRTPQRSSSRTYRWVEDQQHIGAVNNSASASTTAPAPPTTPSPACHPYLAYPQLSAASLVKGNKDTIRTIESYVFVDDDVAQPTERVPRGRDARVAEPASRTDTPPSTPRKSLRASQGIFHSGSPLRSLHLTFTSRRPSAPASTASRAHSPGASSTSTFRRGPIASHSRGSSLSTVNAIHQRSARTESPELSASPPKTTAWKFKRPSVAGHFSPALEEEVEGIPPPAAEYFFERDPLWFLDRVHAHVLRCPAQDALWLDPLALVHDHLQLVALAVVAAHRCIAHQRSARVRESARPRQGALRLLRARPRPGNPRLLASKRKLIISGIPPDDARRFDGVKKWCESFGELNSITRVHNGDLHVDFRKAEVADTVCRLNARVYIAGVGSVCLSWFTGKRP</sequence>